<dbReference type="EMBL" id="QGKY02001015">
    <property type="protein sequence ID" value="KAF2574178.1"/>
    <property type="molecule type" value="Genomic_DNA"/>
</dbReference>
<organism evidence="1">
    <name type="scientific">Brassica cretica</name>
    <name type="common">Mustard</name>
    <dbReference type="NCBI Taxonomy" id="69181"/>
    <lineage>
        <taxon>Eukaryota</taxon>
        <taxon>Viridiplantae</taxon>
        <taxon>Streptophyta</taxon>
        <taxon>Embryophyta</taxon>
        <taxon>Tracheophyta</taxon>
        <taxon>Spermatophyta</taxon>
        <taxon>Magnoliopsida</taxon>
        <taxon>eudicotyledons</taxon>
        <taxon>Gunneridae</taxon>
        <taxon>Pentapetalae</taxon>
        <taxon>rosids</taxon>
        <taxon>malvids</taxon>
        <taxon>Brassicales</taxon>
        <taxon>Brassicaceae</taxon>
        <taxon>Brassiceae</taxon>
        <taxon>Brassica</taxon>
    </lineage>
</organism>
<accession>A0A8S9IWN1</accession>
<evidence type="ECO:0000313" key="1">
    <source>
        <dbReference type="EMBL" id="KAF2574178.1"/>
    </source>
</evidence>
<sequence>MILTPTVSTGRTLRRRKERVAKHLKRGAIDKETESFLKRVFRIPLHKPFEEAYYTHRLWMFFRETREKEEDIRRMFCEAREKMRVRITLKKKSNPGQFAIPCTMKGIEFPHASCDAGASDLCEYYGTMNKASVRIDFVYSVGVILLYENLCGGNASHRTRARNGSLLSNRTPVPLGHCIATELEPKLSRYVATELEKRLGRCVATELEQKLDRYVATELEPKLGCYVATELGCYVATQLEQKLGRYIATELEPKLGRYLATEHSSAWSLRSDRALPKRRYDISPCILVYPSILSPEDRSEPISRSPPF</sequence>
<protein>
    <submittedName>
        <fullName evidence="1">Uncharacterized protein</fullName>
    </submittedName>
</protein>
<dbReference type="AlphaFoldDB" id="A0A8S9IWN1"/>
<name>A0A8S9IWN1_BRACR</name>
<reference evidence="1" key="1">
    <citation type="submission" date="2019-12" db="EMBL/GenBank/DDBJ databases">
        <title>Genome sequencing and annotation of Brassica cretica.</title>
        <authorList>
            <person name="Studholme D.J."/>
            <person name="Sarris P.F."/>
        </authorList>
    </citation>
    <scope>NUCLEOTIDE SEQUENCE</scope>
    <source>
        <strain evidence="1">PFS-102/07</strain>
        <tissue evidence="1">Leaf</tissue>
    </source>
</reference>
<proteinExistence type="predicted"/>
<comment type="caution">
    <text evidence="1">The sequence shown here is derived from an EMBL/GenBank/DDBJ whole genome shotgun (WGS) entry which is preliminary data.</text>
</comment>
<gene>
    <name evidence="1" type="ORF">F2Q70_00004357</name>
</gene>